<accession>A0A845DDZ3</accession>
<dbReference type="PANTHER" id="PTHR46124">
    <property type="entry name" value="D-AMINOACYL-TRNA DEACYLASE"/>
    <property type="match status" value="1"/>
</dbReference>
<dbReference type="InterPro" id="IPR032466">
    <property type="entry name" value="Metal_Hydrolase"/>
</dbReference>
<feature type="binding site" evidence="2">
    <location>
        <position position="182"/>
    </location>
    <ligand>
        <name>a divalent metal cation</name>
        <dbReference type="ChEBI" id="CHEBI:60240"/>
        <label>2</label>
    </ligand>
</feature>
<protein>
    <submittedName>
        <fullName evidence="3">TatD family deoxyribonuclease</fullName>
    </submittedName>
</protein>
<evidence type="ECO:0000256" key="2">
    <source>
        <dbReference type="PIRSR" id="PIRSR005902-1"/>
    </source>
</evidence>
<dbReference type="GO" id="GO:0016788">
    <property type="term" value="F:hydrolase activity, acting on ester bonds"/>
    <property type="evidence" value="ECO:0007669"/>
    <property type="project" value="InterPro"/>
</dbReference>
<dbReference type="Proteomes" id="UP000449092">
    <property type="component" value="Unassembled WGS sequence"/>
</dbReference>
<dbReference type="PROSITE" id="PS01091">
    <property type="entry name" value="TATD_3"/>
    <property type="match status" value="1"/>
</dbReference>
<dbReference type="GO" id="GO:0046872">
    <property type="term" value="F:metal ion binding"/>
    <property type="evidence" value="ECO:0007669"/>
    <property type="project" value="UniProtKB-KW"/>
</dbReference>
<gene>
    <name evidence="3" type="ORF">F4X82_01465</name>
</gene>
<dbReference type="SUPFAM" id="SSF51556">
    <property type="entry name" value="Metallo-dependent hydrolases"/>
    <property type="match status" value="1"/>
</dbReference>
<dbReference type="Pfam" id="PF01026">
    <property type="entry name" value="TatD_DNase"/>
    <property type="match status" value="1"/>
</dbReference>
<sequence length="294" mass="33125">MIVDTHAHIQFNAYREDSDAVIERALAAGVAMIAPSSQIDTSKRSIEYAEKWDCPFLYAAVGLHPIHLEDSEVDSDEVGEQAIFRTRKEEFRRELYEDLLSSSKVVAIGEVGLDYWRKPKSKAKREEYIARQHNALIQQLSLATDYDLPVILHCRVAHSDLIDILNDHAYIHEVGGNSLVSHSFTGDREHLDALLSMGAYIGVNGLVFKLDMVQDAVVNTPLERIVLETDAPYLSPPNAPERNEPCYMTETAQRVADIKRVSIEEVEEITTQNAINLFRLPLQTSDMPEEHRAG</sequence>
<keyword evidence="1" id="KW-0378">Hydrolase</keyword>
<dbReference type="EMBL" id="VXOY01000011">
    <property type="protein sequence ID" value="MYE38171.1"/>
    <property type="molecule type" value="Genomic_DNA"/>
</dbReference>
<feature type="binding site" evidence="2">
    <location>
        <position position="153"/>
    </location>
    <ligand>
        <name>a divalent metal cation</name>
        <dbReference type="ChEBI" id="CHEBI:60240"/>
        <label>2</label>
    </ligand>
</feature>
<name>A0A845DDZ3_9BACT</name>
<feature type="binding site" evidence="2">
    <location>
        <position position="110"/>
    </location>
    <ligand>
        <name>a divalent metal cation</name>
        <dbReference type="ChEBI" id="CHEBI:60240"/>
        <label>1</label>
    </ligand>
</feature>
<reference evidence="3 4" key="1">
    <citation type="submission" date="2019-09" db="EMBL/GenBank/DDBJ databases">
        <title>Characterisation of the sponge microbiome using genome-centric metagenomics.</title>
        <authorList>
            <person name="Engelberts J.P."/>
            <person name="Robbins S.J."/>
            <person name="De Goeij J.M."/>
            <person name="Aranda M."/>
            <person name="Bell S.C."/>
            <person name="Webster N.S."/>
        </authorList>
    </citation>
    <scope>NUCLEOTIDE SEQUENCE [LARGE SCALE GENOMIC DNA]</scope>
    <source>
        <strain evidence="3">SB0662_bin_43</strain>
    </source>
</reference>
<dbReference type="Gene3D" id="3.20.20.140">
    <property type="entry name" value="Metal-dependent hydrolases"/>
    <property type="match status" value="1"/>
</dbReference>
<comment type="caution">
    <text evidence="3">The sequence shown here is derived from an EMBL/GenBank/DDBJ whole genome shotgun (WGS) entry which is preliminary data.</text>
</comment>
<dbReference type="PANTHER" id="PTHR46124:SF3">
    <property type="entry name" value="HYDROLASE"/>
    <property type="match status" value="1"/>
</dbReference>
<dbReference type="GO" id="GO:0005829">
    <property type="term" value="C:cytosol"/>
    <property type="evidence" value="ECO:0007669"/>
    <property type="project" value="TreeGrafter"/>
</dbReference>
<evidence type="ECO:0000256" key="1">
    <source>
        <dbReference type="ARBA" id="ARBA00022801"/>
    </source>
</evidence>
<dbReference type="AlphaFoldDB" id="A0A845DDZ3"/>
<proteinExistence type="predicted"/>
<evidence type="ECO:0000313" key="4">
    <source>
        <dbReference type="Proteomes" id="UP000449092"/>
    </source>
</evidence>
<organism evidence="3 4">
    <name type="scientific">Candidatus Spechtbacteria bacterium SB0662_bin_43</name>
    <dbReference type="NCBI Taxonomy" id="2604897"/>
    <lineage>
        <taxon>Bacteria</taxon>
        <taxon>Candidatus Spechtiibacteriota</taxon>
    </lineage>
</organism>
<feature type="binding site" evidence="2">
    <location>
        <position position="6"/>
    </location>
    <ligand>
        <name>a divalent metal cation</name>
        <dbReference type="ChEBI" id="CHEBI:60240"/>
        <label>1</label>
    </ligand>
</feature>
<dbReference type="CDD" id="cd01310">
    <property type="entry name" value="TatD_DNAse"/>
    <property type="match status" value="1"/>
</dbReference>
<dbReference type="PIRSF" id="PIRSF005902">
    <property type="entry name" value="DNase_TatD"/>
    <property type="match status" value="1"/>
</dbReference>
<dbReference type="InterPro" id="IPR018228">
    <property type="entry name" value="DNase_TatD-rel_CS"/>
</dbReference>
<evidence type="ECO:0000313" key="3">
    <source>
        <dbReference type="EMBL" id="MYE38171.1"/>
    </source>
</evidence>
<dbReference type="InterPro" id="IPR001130">
    <property type="entry name" value="TatD-like"/>
</dbReference>
<keyword evidence="2" id="KW-0479">Metal-binding</keyword>
<feature type="binding site" evidence="2">
    <location>
        <position position="230"/>
    </location>
    <ligand>
        <name>a divalent metal cation</name>
        <dbReference type="ChEBI" id="CHEBI:60240"/>
        <label>1</label>
    </ligand>
</feature>
<feature type="binding site" evidence="2">
    <location>
        <position position="8"/>
    </location>
    <ligand>
        <name>a divalent metal cation</name>
        <dbReference type="ChEBI" id="CHEBI:60240"/>
        <label>1</label>
    </ligand>
</feature>